<gene>
    <name evidence="2" type="ORF">FOY51_22305</name>
</gene>
<organism evidence="2 3">
    <name type="scientific">Antrihabitans cavernicola</name>
    <dbReference type="NCBI Taxonomy" id="2495913"/>
    <lineage>
        <taxon>Bacteria</taxon>
        <taxon>Bacillati</taxon>
        <taxon>Actinomycetota</taxon>
        <taxon>Actinomycetes</taxon>
        <taxon>Mycobacteriales</taxon>
        <taxon>Nocardiaceae</taxon>
        <taxon>Antrihabitans</taxon>
    </lineage>
</organism>
<dbReference type="GO" id="GO:0008300">
    <property type="term" value="P:isoprenoid catabolic process"/>
    <property type="evidence" value="ECO:0007669"/>
    <property type="project" value="TreeGrafter"/>
</dbReference>
<dbReference type="Proteomes" id="UP000322244">
    <property type="component" value="Unassembled WGS sequence"/>
</dbReference>
<dbReference type="PANTHER" id="PTHR42964">
    <property type="entry name" value="ENOYL-COA HYDRATASE"/>
    <property type="match status" value="1"/>
</dbReference>
<evidence type="ECO:0000313" key="3">
    <source>
        <dbReference type="Proteomes" id="UP000322244"/>
    </source>
</evidence>
<dbReference type="CDD" id="cd06558">
    <property type="entry name" value="crotonase-like"/>
    <property type="match status" value="1"/>
</dbReference>
<reference evidence="2 3" key="1">
    <citation type="submission" date="2019-07" db="EMBL/GenBank/DDBJ databases">
        <title>Rhodococcus cavernicolus sp. nov., isolated from a cave.</title>
        <authorList>
            <person name="Lee S.D."/>
        </authorList>
    </citation>
    <scope>NUCLEOTIDE SEQUENCE [LARGE SCALE GENOMIC DNA]</scope>
    <source>
        <strain evidence="2 3">C1-24</strain>
    </source>
</reference>
<protein>
    <recommendedName>
        <fullName evidence="4">Enoyl-CoA hydratase</fullName>
    </recommendedName>
</protein>
<dbReference type="InterPro" id="IPR051683">
    <property type="entry name" value="Enoyl-CoA_Hydratase/Isomerase"/>
</dbReference>
<dbReference type="PANTHER" id="PTHR42964:SF1">
    <property type="entry name" value="POLYKETIDE BIOSYNTHESIS ENOYL-COA HYDRATASE PKSH-RELATED"/>
    <property type="match status" value="1"/>
</dbReference>
<dbReference type="Gene3D" id="1.10.12.10">
    <property type="entry name" value="Lyase 2-enoyl-coa Hydratase, Chain A, domain 2"/>
    <property type="match status" value="1"/>
</dbReference>
<keyword evidence="3" id="KW-1185">Reference proteome</keyword>
<dbReference type="AlphaFoldDB" id="A0A5A7S5W0"/>
<sequence>MRLQELDGVLVEERARVLYVTLNRPDQRNALSAAVIDGLNQIAQYVEKAGLRAVVLRGAGGVFCAGGDLKMFRDIFQGDAPDPAQIEAVNRSYGRVLAAWDRLPVAVIAAVEGAAMAGGMGLAAIADITIATAGTRFALTETKLGLTPAQISPYVIDRIGLHNARRLMLTSMVFDADAARRLNLVDEVVADSAALDEAVTRVVNQVLRCAPEANALTKELAHAALATPREEMLDHAAQRFAQIMLGDEAREGVASFLGKRDPEWVTGASEATGKGTRTV</sequence>
<evidence type="ECO:0000256" key="1">
    <source>
        <dbReference type="ARBA" id="ARBA00005254"/>
    </source>
</evidence>
<accession>A0A5A7S5W0</accession>
<dbReference type="InterPro" id="IPR014748">
    <property type="entry name" value="Enoyl-CoA_hydra_C"/>
</dbReference>
<dbReference type="EMBL" id="VLNY01000014">
    <property type="protein sequence ID" value="KAA0020095.1"/>
    <property type="molecule type" value="Genomic_DNA"/>
</dbReference>
<proteinExistence type="inferred from homology"/>
<dbReference type="RefSeq" id="WP_149432476.1">
    <property type="nucleotide sequence ID" value="NZ_VLNY01000014.1"/>
</dbReference>
<name>A0A5A7S5W0_9NOCA</name>
<dbReference type="OrthoDB" id="8452484at2"/>
<comment type="caution">
    <text evidence="2">The sequence shown here is derived from an EMBL/GenBank/DDBJ whole genome shotgun (WGS) entry which is preliminary data.</text>
</comment>
<dbReference type="InterPro" id="IPR029045">
    <property type="entry name" value="ClpP/crotonase-like_dom_sf"/>
</dbReference>
<dbReference type="Gene3D" id="3.90.226.10">
    <property type="entry name" value="2-enoyl-CoA Hydratase, Chain A, domain 1"/>
    <property type="match status" value="1"/>
</dbReference>
<dbReference type="Pfam" id="PF00378">
    <property type="entry name" value="ECH_1"/>
    <property type="match status" value="1"/>
</dbReference>
<dbReference type="GO" id="GO:0003824">
    <property type="term" value="F:catalytic activity"/>
    <property type="evidence" value="ECO:0007669"/>
    <property type="project" value="UniProtKB-ARBA"/>
</dbReference>
<dbReference type="SUPFAM" id="SSF52096">
    <property type="entry name" value="ClpP/crotonase"/>
    <property type="match status" value="1"/>
</dbReference>
<evidence type="ECO:0008006" key="4">
    <source>
        <dbReference type="Google" id="ProtNLM"/>
    </source>
</evidence>
<evidence type="ECO:0000313" key="2">
    <source>
        <dbReference type="EMBL" id="KAA0020095.1"/>
    </source>
</evidence>
<dbReference type="InterPro" id="IPR001753">
    <property type="entry name" value="Enoyl-CoA_hydra/iso"/>
</dbReference>
<comment type="similarity">
    <text evidence="1">Belongs to the enoyl-CoA hydratase/isomerase family.</text>
</comment>